<feature type="compositionally biased region" description="Polar residues" evidence="1">
    <location>
        <begin position="105"/>
        <end position="117"/>
    </location>
</feature>
<dbReference type="RefSeq" id="XP_020062929.1">
    <property type="nucleotide sequence ID" value="XM_020210273.1"/>
</dbReference>
<dbReference type="OrthoDB" id="8189076at2759"/>
<reference evidence="3" key="1">
    <citation type="submission" date="2016-05" db="EMBL/GenBank/DDBJ databases">
        <title>Comparative genomics of biotechnologically important yeasts.</title>
        <authorList>
            <consortium name="DOE Joint Genome Institute"/>
            <person name="Riley R."/>
            <person name="Haridas S."/>
            <person name="Wolfe K.H."/>
            <person name="Lopes M.R."/>
            <person name="Hittinger C.T."/>
            <person name="Goker M."/>
            <person name="Salamov A."/>
            <person name="Wisecaver J."/>
            <person name="Long T.M."/>
            <person name="Aerts A.L."/>
            <person name="Barry K."/>
            <person name="Choi C."/>
            <person name="Clum A."/>
            <person name="Coughlan A.Y."/>
            <person name="Deshpande S."/>
            <person name="Douglass A.P."/>
            <person name="Hanson S.J."/>
            <person name="Klenk H.-P."/>
            <person name="Labutti K."/>
            <person name="Lapidus A."/>
            <person name="Lindquist E."/>
            <person name="Lipzen A."/>
            <person name="Meier-Kolthoff J.P."/>
            <person name="Ohm R.A."/>
            <person name="Otillar R.P."/>
            <person name="Pangilinan J."/>
            <person name="Peng Y."/>
            <person name="Rokas A."/>
            <person name="Rosa C.A."/>
            <person name="Scheuner C."/>
            <person name="Sibirny A.A."/>
            <person name="Slot J.C."/>
            <person name="Stielow J.B."/>
            <person name="Sun H."/>
            <person name="Kurtzman C.P."/>
            <person name="Blackwell M."/>
            <person name="Grigoriev I.V."/>
            <person name="Jeffries T.W."/>
        </authorList>
    </citation>
    <scope>NUCLEOTIDE SEQUENCE [LARGE SCALE GENOMIC DNA]</scope>
    <source>
        <strain evidence="3">NRRL Y-17324</strain>
    </source>
</reference>
<protein>
    <submittedName>
        <fullName evidence="2">Uncharacterized protein</fullName>
    </submittedName>
</protein>
<evidence type="ECO:0000313" key="2">
    <source>
        <dbReference type="EMBL" id="ODV77807.1"/>
    </source>
</evidence>
<organism evidence="2 3">
    <name type="scientific">Suhomyces tanzawaensis NRRL Y-17324</name>
    <dbReference type="NCBI Taxonomy" id="984487"/>
    <lineage>
        <taxon>Eukaryota</taxon>
        <taxon>Fungi</taxon>
        <taxon>Dikarya</taxon>
        <taxon>Ascomycota</taxon>
        <taxon>Saccharomycotina</taxon>
        <taxon>Pichiomycetes</taxon>
        <taxon>Debaryomycetaceae</taxon>
        <taxon>Suhomyces</taxon>
    </lineage>
</organism>
<gene>
    <name evidence="2" type="ORF">CANTADRAFT_53986</name>
</gene>
<sequence>MEKLPDPIRIDDVTSGKIDPTLIYNELDRLKLEINILRNDMSLFVKALATIPQNQSQQEYYTVVLLRLKTVQNSIKEYCIQYNKLLPIINLAQIKLGHEVEILNQNGSQGSANSPSKTVGAKTKRSNSNGKITQAGFKAGNIKAK</sequence>
<dbReference type="GeneID" id="30984409"/>
<dbReference type="EMBL" id="KV453914">
    <property type="protein sequence ID" value="ODV77807.1"/>
    <property type="molecule type" value="Genomic_DNA"/>
</dbReference>
<dbReference type="Proteomes" id="UP000094285">
    <property type="component" value="Unassembled WGS sequence"/>
</dbReference>
<feature type="region of interest" description="Disordered" evidence="1">
    <location>
        <begin position="105"/>
        <end position="145"/>
    </location>
</feature>
<evidence type="ECO:0000313" key="3">
    <source>
        <dbReference type="Proteomes" id="UP000094285"/>
    </source>
</evidence>
<keyword evidence="3" id="KW-1185">Reference proteome</keyword>
<proteinExistence type="predicted"/>
<accession>A0A1E4SE68</accession>
<evidence type="ECO:0000256" key="1">
    <source>
        <dbReference type="SAM" id="MobiDB-lite"/>
    </source>
</evidence>
<dbReference type="AlphaFoldDB" id="A0A1E4SE68"/>
<dbReference type="STRING" id="984487.A0A1E4SE68"/>
<name>A0A1E4SE68_9ASCO</name>